<evidence type="ECO:0000256" key="3">
    <source>
        <dbReference type="ARBA" id="ARBA00022827"/>
    </source>
</evidence>
<dbReference type="PANTHER" id="PTHR43706">
    <property type="entry name" value="NADH DEHYDROGENASE"/>
    <property type="match status" value="1"/>
</dbReference>
<evidence type="ECO:0000259" key="7">
    <source>
        <dbReference type="Pfam" id="PF22366"/>
    </source>
</evidence>
<dbReference type="GO" id="GO:0005739">
    <property type="term" value="C:mitochondrion"/>
    <property type="evidence" value="ECO:0007669"/>
    <property type="project" value="UniProtKB-ARBA"/>
</dbReference>
<dbReference type="Pfam" id="PF22366">
    <property type="entry name" value="NDH2_C"/>
    <property type="match status" value="1"/>
</dbReference>
<dbReference type="InterPro" id="IPR054585">
    <property type="entry name" value="NDH2-like_C"/>
</dbReference>
<keyword evidence="4" id="KW-0560">Oxidoreductase</keyword>
<evidence type="ECO:0000313" key="9">
    <source>
        <dbReference type="Proteomes" id="UP000030669"/>
    </source>
</evidence>
<dbReference type="GO" id="GO:0003954">
    <property type="term" value="F:NADH dehydrogenase activity"/>
    <property type="evidence" value="ECO:0007669"/>
    <property type="project" value="InterPro"/>
</dbReference>
<dbReference type="Gene3D" id="3.50.50.100">
    <property type="match status" value="1"/>
</dbReference>
<dbReference type="GeneID" id="19306345"/>
<dbReference type="Pfam" id="PF07992">
    <property type="entry name" value="Pyr_redox_2"/>
    <property type="match status" value="1"/>
</dbReference>
<dbReference type="KEGG" id="gtr:GLOTRDRAFT_45502"/>
<keyword evidence="9" id="KW-1185">Reference proteome</keyword>
<dbReference type="InterPro" id="IPR023753">
    <property type="entry name" value="FAD/NAD-binding_dom"/>
</dbReference>
<evidence type="ECO:0000313" key="8">
    <source>
        <dbReference type="EMBL" id="EPQ53048.1"/>
    </source>
</evidence>
<dbReference type="eggNOG" id="KOG2495">
    <property type="taxonomic scope" value="Eukaryota"/>
</dbReference>
<dbReference type="EMBL" id="KB469306">
    <property type="protein sequence ID" value="EPQ53048.1"/>
    <property type="molecule type" value="Genomic_DNA"/>
</dbReference>
<comment type="similarity">
    <text evidence="1">Belongs to the NADH dehydrogenase family.</text>
</comment>
<dbReference type="OrthoDB" id="9992747at2759"/>
<accession>S7Q035</accession>
<dbReference type="PANTHER" id="PTHR43706:SF17">
    <property type="entry name" value="NADH DEHYDROGENASE (EUROFUNG)"/>
    <property type="match status" value="1"/>
</dbReference>
<dbReference type="AlphaFoldDB" id="S7Q035"/>
<dbReference type="RefSeq" id="XP_007868165.1">
    <property type="nucleotide sequence ID" value="XM_007869974.1"/>
</dbReference>
<evidence type="ECO:0000256" key="2">
    <source>
        <dbReference type="ARBA" id="ARBA00022630"/>
    </source>
</evidence>
<name>S7Q035_GLOTA</name>
<protein>
    <submittedName>
        <fullName evidence="8">FAD/NAD P-binding domain-containing protein</fullName>
    </submittedName>
</protein>
<dbReference type="InterPro" id="IPR036188">
    <property type="entry name" value="FAD/NAD-bd_sf"/>
</dbReference>
<feature type="domain" description="FAD/NAD(P)-binding" evidence="6">
    <location>
        <begin position="36"/>
        <end position="379"/>
    </location>
</feature>
<dbReference type="SUPFAM" id="SSF51905">
    <property type="entry name" value="FAD/NAD(P)-binding domain"/>
    <property type="match status" value="2"/>
</dbReference>
<evidence type="ECO:0000256" key="1">
    <source>
        <dbReference type="ARBA" id="ARBA00005272"/>
    </source>
</evidence>
<feature type="domain" description="External alternative NADH-ubiquinone oxidoreductase-like C-terminal" evidence="7">
    <location>
        <begin position="416"/>
        <end position="468"/>
    </location>
</feature>
<sequence>MLCAKASLARAPVLPVAVRGLSQSSFHSSAVQGKDKVVILGSGWGGYEVLKGIDKSRYDVTMVSPNTYFNFTPLLASCAVGSLEYRCALEPVRRYTPQVKSYQAWCDAIDFKSKALTCMPATPALPGEQSTAPRADATTTAYPGTGTPFSIPYDKLVISVGAYSQTFGIPGVKEHGYFLKDIKDARSIRTRILECFEQANEPLLSDEARRDILHFCIVGGGPTGIEFGAELHDLLNADIKKHYPHLAPLARISLYDVAPKILSIVMRRYAVKAFKREGIDIFTSHHVEGVEAGRIFVKEQGEVPFGLLVWSTGLSPNPLIETITEAVKHPKTGSVITDDHCQLLMKPSKEGDAPVPNPDVWAVGDAAMIQGIMLPATAQGIVCTKVANQKGKYVAKNLNRMLESQDVSRPFKWKNMGTLAYVGEDHALYDRTKAAKGPKPKKAGRLAWLLWRSAYVSMALSTRNKILIPTFW</sequence>
<dbReference type="InterPro" id="IPR045024">
    <property type="entry name" value="NDH-2"/>
</dbReference>
<gene>
    <name evidence="8" type="ORF">GLOTRDRAFT_45502</name>
</gene>
<proteinExistence type="inferred from homology"/>
<organism evidence="8 9">
    <name type="scientific">Gloeophyllum trabeum (strain ATCC 11539 / FP-39264 / Madison 617)</name>
    <name type="common">Brown rot fungus</name>
    <dbReference type="NCBI Taxonomy" id="670483"/>
    <lineage>
        <taxon>Eukaryota</taxon>
        <taxon>Fungi</taxon>
        <taxon>Dikarya</taxon>
        <taxon>Basidiomycota</taxon>
        <taxon>Agaricomycotina</taxon>
        <taxon>Agaricomycetes</taxon>
        <taxon>Gloeophyllales</taxon>
        <taxon>Gloeophyllaceae</taxon>
        <taxon>Gloeophyllum</taxon>
    </lineage>
</organism>
<dbReference type="HOGENOM" id="CLU_021377_1_2_1"/>
<keyword evidence="5" id="KW-0520">NAD</keyword>
<keyword evidence="3" id="KW-0274">FAD</keyword>
<dbReference type="STRING" id="670483.S7Q035"/>
<dbReference type="OMA" id="KWILVEA"/>
<dbReference type="PRINTS" id="PR00368">
    <property type="entry name" value="FADPNR"/>
</dbReference>
<dbReference type="Proteomes" id="UP000030669">
    <property type="component" value="Unassembled WGS sequence"/>
</dbReference>
<keyword evidence="2" id="KW-0285">Flavoprotein</keyword>
<reference evidence="8 9" key="1">
    <citation type="journal article" date="2012" name="Science">
        <title>The Paleozoic origin of enzymatic lignin decomposition reconstructed from 31 fungal genomes.</title>
        <authorList>
            <person name="Floudas D."/>
            <person name="Binder M."/>
            <person name="Riley R."/>
            <person name="Barry K."/>
            <person name="Blanchette R.A."/>
            <person name="Henrissat B."/>
            <person name="Martinez A.T."/>
            <person name="Otillar R."/>
            <person name="Spatafora J.W."/>
            <person name="Yadav J.S."/>
            <person name="Aerts A."/>
            <person name="Benoit I."/>
            <person name="Boyd A."/>
            <person name="Carlson A."/>
            <person name="Copeland A."/>
            <person name="Coutinho P.M."/>
            <person name="de Vries R.P."/>
            <person name="Ferreira P."/>
            <person name="Findley K."/>
            <person name="Foster B."/>
            <person name="Gaskell J."/>
            <person name="Glotzer D."/>
            <person name="Gorecki P."/>
            <person name="Heitman J."/>
            <person name="Hesse C."/>
            <person name="Hori C."/>
            <person name="Igarashi K."/>
            <person name="Jurgens J.A."/>
            <person name="Kallen N."/>
            <person name="Kersten P."/>
            <person name="Kohler A."/>
            <person name="Kuees U."/>
            <person name="Kumar T.K.A."/>
            <person name="Kuo A."/>
            <person name="LaButti K."/>
            <person name="Larrondo L.F."/>
            <person name="Lindquist E."/>
            <person name="Ling A."/>
            <person name="Lombard V."/>
            <person name="Lucas S."/>
            <person name="Lundell T."/>
            <person name="Martin R."/>
            <person name="McLaughlin D.J."/>
            <person name="Morgenstern I."/>
            <person name="Morin E."/>
            <person name="Murat C."/>
            <person name="Nagy L.G."/>
            <person name="Nolan M."/>
            <person name="Ohm R.A."/>
            <person name="Patyshakuliyeva A."/>
            <person name="Rokas A."/>
            <person name="Ruiz-Duenas F.J."/>
            <person name="Sabat G."/>
            <person name="Salamov A."/>
            <person name="Samejima M."/>
            <person name="Schmutz J."/>
            <person name="Slot J.C."/>
            <person name="St John F."/>
            <person name="Stenlid J."/>
            <person name="Sun H."/>
            <person name="Sun S."/>
            <person name="Syed K."/>
            <person name="Tsang A."/>
            <person name="Wiebenga A."/>
            <person name="Young D."/>
            <person name="Pisabarro A."/>
            <person name="Eastwood D.C."/>
            <person name="Martin F."/>
            <person name="Cullen D."/>
            <person name="Grigoriev I.V."/>
            <person name="Hibbett D.S."/>
        </authorList>
    </citation>
    <scope>NUCLEOTIDE SEQUENCE [LARGE SCALE GENOMIC DNA]</scope>
    <source>
        <strain evidence="8 9">ATCC 11539</strain>
    </source>
</reference>
<evidence type="ECO:0000256" key="5">
    <source>
        <dbReference type="ARBA" id="ARBA00023027"/>
    </source>
</evidence>
<evidence type="ECO:0000256" key="4">
    <source>
        <dbReference type="ARBA" id="ARBA00023002"/>
    </source>
</evidence>
<evidence type="ECO:0000259" key="6">
    <source>
        <dbReference type="Pfam" id="PF07992"/>
    </source>
</evidence>